<dbReference type="Proteomes" id="UP001271792">
    <property type="component" value="Unassembled WGS sequence"/>
</dbReference>
<reference evidence="1 2" key="1">
    <citation type="submission" date="2023-11" db="EMBL/GenBank/DDBJ databases">
        <title>Lentzea sokolovensis, sp. nov., Lentzea kristufkii, sp. nov., and Lentzea miocenensis, sp. nov., rare actinobacteria from Sokolov Coal Basin, Miocene lacustrine sediment, Czech Republic.</title>
        <authorList>
            <person name="Lara A."/>
            <person name="Kotroba L."/>
            <person name="Nouioui I."/>
            <person name="Neumann-Schaal M."/>
            <person name="Mast Y."/>
            <person name="Chronakova A."/>
        </authorList>
    </citation>
    <scope>NUCLEOTIDE SEQUENCE [LARGE SCALE GENOMIC DNA]</scope>
    <source>
        <strain evidence="1 2">BCCO 10_0798</strain>
    </source>
</reference>
<sequence length="180" mass="18211">MSTVFFATNAVADTGKDQVRHCVVEATPATADKAAPQVTNTPVCFDSIGAGVAHATGGAVSAKAAAGVDSPDELAALIDSTGGKAADSVVIGIFYDSNNFGGGAIYTVTAAGDCSGGQSWVVNNVGDAVNDDIASGKSYSLCSHTVWEHAFQYGASYGPRITSESYGVLDEEITSLSFAN</sequence>
<gene>
    <name evidence="1" type="ORF">SK571_40745</name>
</gene>
<protein>
    <recommendedName>
        <fullName evidence="3">Peptidase inhibitor family I36</fullName>
    </recommendedName>
</protein>
<dbReference type="RefSeq" id="WP_319989462.1">
    <property type="nucleotide sequence ID" value="NZ_JAXAVV010000032.1"/>
</dbReference>
<reference evidence="1 2" key="2">
    <citation type="submission" date="2023-11" db="EMBL/GenBank/DDBJ databases">
        <authorList>
            <person name="Lara A.C."/>
            <person name="Chronakova A."/>
        </authorList>
    </citation>
    <scope>NUCLEOTIDE SEQUENCE [LARGE SCALE GENOMIC DNA]</scope>
    <source>
        <strain evidence="1 2">BCCO 10_0798</strain>
    </source>
</reference>
<keyword evidence="2" id="KW-1185">Reference proteome</keyword>
<comment type="caution">
    <text evidence="1">The sequence shown here is derived from an EMBL/GenBank/DDBJ whole genome shotgun (WGS) entry which is preliminary data.</text>
</comment>
<evidence type="ECO:0008006" key="3">
    <source>
        <dbReference type="Google" id="ProtNLM"/>
    </source>
</evidence>
<name>A0ABU4U584_9PSEU</name>
<proteinExistence type="predicted"/>
<accession>A0ABU4U584</accession>
<evidence type="ECO:0000313" key="2">
    <source>
        <dbReference type="Proteomes" id="UP001271792"/>
    </source>
</evidence>
<evidence type="ECO:0000313" key="1">
    <source>
        <dbReference type="EMBL" id="MDX8055743.1"/>
    </source>
</evidence>
<dbReference type="EMBL" id="JAXAVV010000032">
    <property type="protein sequence ID" value="MDX8055743.1"/>
    <property type="molecule type" value="Genomic_DNA"/>
</dbReference>
<organism evidence="1 2">
    <name type="scientific">Lentzea kristufekii</name>
    <dbReference type="NCBI Taxonomy" id="3095430"/>
    <lineage>
        <taxon>Bacteria</taxon>
        <taxon>Bacillati</taxon>
        <taxon>Actinomycetota</taxon>
        <taxon>Actinomycetes</taxon>
        <taxon>Pseudonocardiales</taxon>
        <taxon>Pseudonocardiaceae</taxon>
        <taxon>Lentzea</taxon>
    </lineage>
</organism>